<keyword evidence="2" id="KW-1185">Reference proteome</keyword>
<reference evidence="1" key="1">
    <citation type="submission" date="2022-09" db="EMBL/GenBank/DDBJ databases">
        <title>A Global Phylogenomic Analysis of the Shiitake Genus Lentinula.</title>
        <authorList>
            <consortium name="DOE Joint Genome Institute"/>
            <person name="Sierra-Patev S."/>
            <person name="Min B."/>
            <person name="Naranjo-Ortiz M."/>
            <person name="Looney B."/>
            <person name="Konkel Z."/>
            <person name="Slot J.C."/>
            <person name="Sakamoto Y."/>
            <person name="Steenwyk J.L."/>
            <person name="Rokas A."/>
            <person name="Carro J."/>
            <person name="Camarero S."/>
            <person name="Ferreira P."/>
            <person name="Molpeceres G."/>
            <person name="Ruiz-Duenas F.J."/>
            <person name="Serrano A."/>
            <person name="Henrissat B."/>
            <person name="Drula E."/>
            <person name="Hughes K.W."/>
            <person name="Mata J.L."/>
            <person name="Ishikawa N.K."/>
            <person name="Vargas-Isla R."/>
            <person name="Ushijima S."/>
            <person name="Smith C.A."/>
            <person name="Ahrendt S."/>
            <person name="Andreopoulos W."/>
            <person name="He G."/>
            <person name="Labutti K."/>
            <person name="Lipzen A."/>
            <person name="Ng V."/>
            <person name="Riley R."/>
            <person name="Sandor L."/>
            <person name="Barry K."/>
            <person name="Martinez A.T."/>
            <person name="Xiao Y."/>
            <person name="Gibbons J.G."/>
            <person name="Terashima K."/>
            <person name="Grigoriev I.V."/>
            <person name="Hibbett D.S."/>
        </authorList>
    </citation>
    <scope>NUCLEOTIDE SEQUENCE</scope>
    <source>
        <strain evidence="1">TMI1499</strain>
    </source>
</reference>
<sequence length="208" mass="23055">MVNSRIILTAFLTVGTVVLAVPIIPEGTAGAGTPEGGPEVGSSEPGLPVRTRQLHNDTTQGPPSIEKNWSSTRQLWSFQRRARDTAKLTYSERIIYLRRQSSLPEKYKGVVDAAAALSLVGSDSPTMRVDLDTARERGKNLGYLYNIFTRYVEKDGASLCFCGFYLQDYSFYFLGPSGTNPEKLRKIRQGFEQGEDLRKLVDIATTKP</sequence>
<dbReference type="Proteomes" id="UP001163835">
    <property type="component" value="Unassembled WGS sequence"/>
</dbReference>
<dbReference type="EMBL" id="MU795086">
    <property type="protein sequence ID" value="KAJ3810797.1"/>
    <property type="molecule type" value="Genomic_DNA"/>
</dbReference>
<accession>A0ACC1U188</accession>
<comment type="caution">
    <text evidence="1">The sequence shown here is derived from an EMBL/GenBank/DDBJ whole genome shotgun (WGS) entry which is preliminary data.</text>
</comment>
<organism evidence="1 2">
    <name type="scientific">Lentinula aff. lateritia</name>
    <dbReference type="NCBI Taxonomy" id="2804960"/>
    <lineage>
        <taxon>Eukaryota</taxon>
        <taxon>Fungi</taxon>
        <taxon>Dikarya</taxon>
        <taxon>Basidiomycota</taxon>
        <taxon>Agaricomycotina</taxon>
        <taxon>Agaricomycetes</taxon>
        <taxon>Agaricomycetidae</taxon>
        <taxon>Agaricales</taxon>
        <taxon>Marasmiineae</taxon>
        <taxon>Omphalotaceae</taxon>
        <taxon>Lentinula</taxon>
    </lineage>
</organism>
<gene>
    <name evidence="1" type="ORF">F5876DRAFT_76440</name>
</gene>
<name>A0ACC1U188_9AGAR</name>
<protein>
    <submittedName>
        <fullName evidence="1">Uncharacterized protein</fullName>
    </submittedName>
</protein>
<evidence type="ECO:0000313" key="2">
    <source>
        <dbReference type="Proteomes" id="UP001163835"/>
    </source>
</evidence>
<proteinExistence type="predicted"/>
<evidence type="ECO:0000313" key="1">
    <source>
        <dbReference type="EMBL" id="KAJ3810797.1"/>
    </source>
</evidence>